<dbReference type="GO" id="GO:0000400">
    <property type="term" value="F:four-way junction DNA binding"/>
    <property type="evidence" value="ECO:0007669"/>
    <property type="project" value="UniProtKB-ARBA"/>
</dbReference>
<feature type="compositionally biased region" description="Low complexity" evidence="14">
    <location>
        <begin position="1237"/>
        <end position="1248"/>
    </location>
</feature>
<dbReference type="Gene3D" id="3.40.50.1010">
    <property type="entry name" value="5'-nuclease"/>
    <property type="match status" value="2"/>
</dbReference>
<keyword evidence="8" id="KW-0378">Hydrolase</keyword>
<dbReference type="InterPro" id="IPR006085">
    <property type="entry name" value="XPG_DNA_repair_N"/>
</dbReference>
<evidence type="ECO:0000256" key="1">
    <source>
        <dbReference type="ARBA" id="ARBA00001946"/>
    </source>
</evidence>
<comment type="similarity">
    <text evidence="12">Belongs to the XPG/RAD2 endonuclease family. GEN subfamily.</text>
</comment>
<dbReference type="OrthoDB" id="2959108at2759"/>
<evidence type="ECO:0000256" key="2">
    <source>
        <dbReference type="ARBA" id="ARBA00004123"/>
    </source>
</evidence>
<feature type="region of interest" description="Disordered" evidence="14">
    <location>
        <begin position="982"/>
        <end position="1116"/>
    </location>
</feature>
<evidence type="ECO:0000256" key="11">
    <source>
        <dbReference type="ARBA" id="ARBA00023242"/>
    </source>
</evidence>
<comment type="similarity">
    <text evidence="3">Belongs to the XPG/RAD2 endonuclease family. XPG subfamily.</text>
</comment>
<feature type="compositionally biased region" description="Polar residues" evidence="14">
    <location>
        <begin position="617"/>
        <end position="627"/>
    </location>
</feature>
<comment type="cofactor">
    <cofactor evidence="1">
        <name>Mg(2+)</name>
        <dbReference type="ChEBI" id="CHEBI:18420"/>
    </cofactor>
</comment>
<feature type="domain" description="XPG N-terminal" evidence="16">
    <location>
        <begin position="1"/>
        <end position="98"/>
    </location>
</feature>
<feature type="region of interest" description="Disordered" evidence="14">
    <location>
        <begin position="1137"/>
        <end position="1248"/>
    </location>
</feature>
<keyword evidence="10" id="KW-0234">DNA repair</keyword>
<dbReference type="EnsemblMetazoa" id="XM_038194917.1">
    <property type="protein sequence ID" value="XP_038050845.1"/>
    <property type="gene ID" value="LOC119723996"/>
</dbReference>
<dbReference type="InterPro" id="IPR001044">
    <property type="entry name" value="XPG/Rad2_eukaryotes"/>
</dbReference>
<evidence type="ECO:0000256" key="13">
    <source>
        <dbReference type="SAM" id="Coils"/>
    </source>
</evidence>
<dbReference type="Pfam" id="PF00867">
    <property type="entry name" value="XPG_I"/>
    <property type="match status" value="1"/>
</dbReference>
<evidence type="ECO:0000256" key="12">
    <source>
        <dbReference type="ARBA" id="ARBA00038112"/>
    </source>
</evidence>
<dbReference type="SMART" id="SM00484">
    <property type="entry name" value="XPGI"/>
    <property type="match status" value="1"/>
</dbReference>
<dbReference type="Gene3D" id="1.10.150.20">
    <property type="entry name" value="5' to 3' exonuclease, C-terminal subdomain"/>
    <property type="match status" value="1"/>
</dbReference>
<accession>A0A913ZIH5</accession>
<keyword evidence="7" id="KW-0227">DNA damage</keyword>
<dbReference type="SUPFAM" id="SSF88723">
    <property type="entry name" value="PIN domain-like"/>
    <property type="match status" value="1"/>
</dbReference>
<dbReference type="CDD" id="cd09904">
    <property type="entry name" value="H3TH_XPG"/>
    <property type="match status" value="1"/>
</dbReference>
<feature type="compositionally biased region" description="Polar residues" evidence="14">
    <location>
        <begin position="1040"/>
        <end position="1053"/>
    </location>
</feature>
<dbReference type="SMART" id="SM00485">
    <property type="entry name" value="XPGN"/>
    <property type="match status" value="1"/>
</dbReference>
<dbReference type="SMART" id="SM00279">
    <property type="entry name" value="HhH2"/>
    <property type="match status" value="1"/>
</dbReference>
<dbReference type="CDD" id="cd09868">
    <property type="entry name" value="PIN_XPG_RAD2"/>
    <property type="match status" value="2"/>
</dbReference>
<keyword evidence="11" id="KW-0539">Nucleus</keyword>
<evidence type="ECO:0000259" key="16">
    <source>
        <dbReference type="SMART" id="SM00485"/>
    </source>
</evidence>
<feature type="region of interest" description="Disordered" evidence="14">
    <location>
        <begin position="617"/>
        <end position="643"/>
    </location>
</feature>
<evidence type="ECO:0000313" key="18">
    <source>
        <dbReference type="Proteomes" id="UP000887568"/>
    </source>
</evidence>
<dbReference type="GO" id="GO:0006289">
    <property type="term" value="P:nucleotide-excision repair"/>
    <property type="evidence" value="ECO:0007669"/>
    <property type="project" value="InterPro"/>
</dbReference>
<feature type="coiled-coil region" evidence="13">
    <location>
        <begin position="668"/>
        <end position="703"/>
    </location>
</feature>
<evidence type="ECO:0000256" key="3">
    <source>
        <dbReference type="ARBA" id="ARBA00005283"/>
    </source>
</evidence>
<evidence type="ECO:0000256" key="14">
    <source>
        <dbReference type="SAM" id="MobiDB-lite"/>
    </source>
</evidence>
<keyword evidence="4" id="KW-0540">Nuclease</keyword>
<dbReference type="InterPro" id="IPR029060">
    <property type="entry name" value="PIN-like_dom_sf"/>
</dbReference>
<keyword evidence="5" id="KW-0479">Metal-binding</keyword>
<dbReference type="GO" id="GO:0046872">
    <property type="term" value="F:metal ion binding"/>
    <property type="evidence" value="ECO:0007669"/>
    <property type="project" value="UniProtKB-KW"/>
</dbReference>
<feature type="compositionally biased region" description="Basic and acidic residues" evidence="14">
    <location>
        <begin position="298"/>
        <end position="309"/>
    </location>
</feature>
<dbReference type="FunFam" id="1.10.150.20:FF:000030">
    <property type="entry name" value="Flap endonuclease GEN-like 1"/>
    <property type="match status" value="1"/>
</dbReference>
<feature type="region of interest" description="Disordered" evidence="14">
    <location>
        <begin position="296"/>
        <end position="334"/>
    </location>
</feature>
<name>A0A913ZIH5_PATMI</name>
<keyword evidence="18" id="KW-1185">Reference proteome</keyword>
<dbReference type="GO" id="GO:0003697">
    <property type="term" value="F:single-stranded DNA binding"/>
    <property type="evidence" value="ECO:0007669"/>
    <property type="project" value="InterPro"/>
</dbReference>
<dbReference type="SUPFAM" id="SSF47807">
    <property type="entry name" value="5' to 3' exonuclease, C-terminal subdomain"/>
    <property type="match status" value="1"/>
</dbReference>
<evidence type="ECO:0000313" key="17">
    <source>
        <dbReference type="EnsemblMetazoa" id="XP_038050845.1"/>
    </source>
</evidence>
<dbReference type="InterPro" id="IPR006086">
    <property type="entry name" value="XPG-I_dom"/>
</dbReference>
<dbReference type="GeneID" id="119723996"/>
<dbReference type="Gene3D" id="6.10.250.1630">
    <property type="match status" value="1"/>
</dbReference>
<dbReference type="RefSeq" id="XP_038050845.1">
    <property type="nucleotide sequence ID" value="XM_038194917.1"/>
</dbReference>
<feature type="region of interest" description="Disordered" evidence="14">
    <location>
        <begin position="463"/>
        <end position="536"/>
    </location>
</feature>
<dbReference type="Pfam" id="PF00752">
    <property type="entry name" value="XPG_N"/>
    <property type="match status" value="1"/>
</dbReference>
<feature type="region of interest" description="Disordered" evidence="14">
    <location>
        <begin position="570"/>
        <end position="590"/>
    </location>
</feature>
<dbReference type="PRINTS" id="PR00853">
    <property type="entry name" value="XPGRADSUPER"/>
</dbReference>
<feature type="compositionally biased region" description="Polar residues" evidence="14">
    <location>
        <begin position="1097"/>
        <end position="1111"/>
    </location>
</feature>
<feature type="compositionally biased region" description="Acidic residues" evidence="14">
    <location>
        <begin position="571"/>
        <end position="585"/>
    </location>
</feature>
<dbReference type="PRINTS" id="PR00066">
    <property type="entry name" value="XRODRMPGMNTG"/>
</dbReference>
<reference evidence="17" key="1">
    <citation type="submission" date="2022-11" db="UniProtKB">
        <authorList>
            <consortium name="EnsemblMetazoa"/>
        </authorList>
    </citation>
    <scope>IDENTIFICATION</scope>
</reference>
<protein>
    <submittedName>
        <fullName evidence="17">Uncharacterized protein</fullName>
    </submittedName>
</protein>
<dbReference type="AlphaFoldDB" id="A0A913ZIH5"/>
<feature type="domain" description="XPG-I" evidence="15">
    <location>
        <begin position="746"/>
        <end position="815"/>
    </location>
</feature>
<dbReference type="GO" id="GO:0017108">
    <property type="term" value="F:5'-flap endonuclease activity"/>
    <property type="evidence" value="ECO:0007669"/>
    <property type="project" value="UniProtKB-ARBA"/>
</dbReference>
<evidence type="ECO:0000259" key="15">
    <source>
        <dbReference type="SMART" id="SM00484"/>
    </source>
</evidence>
<dbReference type="PANTHER" id="PTHR16171:SF7">
    <property type="entry name" value="DNA REPAIR PROTEIN RAD2"/>
    <property type="match status" value="1"/>
</dbReference>
<feature type="compositionally biased region" description="Basic residues" evidence="14">
    <location>
        <begin position="1000"/>
        <end position="1010"/>
    </location>
</feature>
<keyword evidence="9" id="KW-0460">Magnesium</keyword>
<evidence type="ECO:0000256" key="10">
    <source>
        <dbReference type="ARBA" id="ARBA00023204"/>
    </source>
</evidence>
<feature type="compositionally biased region" description="Basic and acidic residues" evidence="14">
    <location>
        <begin position="487"/>
        <end position="518"/>
    </location>
</feature>
<dbReference type="GO" id="GO:0008821">
    <property type="term" value="F:crossover junction DNA endonuclease activity"/>
    <property type="evidence" value="ECO:0007669"/>
    <property type="project" value="UniProtKB-ARBA"/>
</dbReference>
<organism evidence="17 18">
    <name type="scientific">Patiria miniata</name>
    <name type="common">Bat star</name>
    <name type="synonym">Asterina miniata</name>
    <dbReference type="NCBI Taxonomy" id="46514"/>
    <lineage>
        <taxon>Eukaryota</taxon>
        <taxon>Metazoa</taxon>
        <taxon>Echinodermata</taxon>
        <taxon>Eleutherozoa</taxon>
        <taxon>Asterozoa</taxon>
        <taxon>Asteroidea</taxon>
        <taxon>Valvatacea</taxon>
        <taxon>Valvatida</taxon>
        <taxon>Asterinidae</taxon>
        <taxon>Patiria</taxon>
    </lineage>
</organism>
<evidence type="ECO:0000256" key="4">
    <source>
        <dbReference type="ARBA" id="ARBA00022722"/>
    </source>
</evidence>
<evidence type="ECO:0000256" key="5">
    <source>
        <dbReference type="ARBA" id="ARBA00022723"/>
    </source>
</evidence>
<sequence length="1248" mass="138039">MGVQGLWKLLESTGRPVSLESLEGKVLAVDVSLWLHQAMRGMRDDGGNVATNAHLHVLFNRICKLLFYRIKPIFVFDGSVPEIKRQTTVARRQKREIAAGKSKRTSEKIIKTYLQSHALQAVMGEASGSQDSSTPKLKKLPTEPDMFELPPVPSALLQDSWSDSDSDDDTALRVDHFDRFQNLDDVDIDSESFQALPPEMQHEIITEMKENKKRNSWKTMDQLPKKSNDFSNYQVMKLLQKGKMTKRIDVLQKEMSERNVGAIASMMDVESGRSHAVEGGRIMSEDSHHYLLVKRNSSKMDADSSKMEADETPEIAEDASHQDKNVDSQGSKPTCEIEQDGQMANDVKVQSSSHMPWETDVIIIDDTEPDVDSKHAAEIAHVVKNLSNSGRNLIISDSSDKMSVIPKVESSNVIEKIGLKGQRSDSDDGILKVDSHSQDSFKTGLFENRTELGQDKETIVLIDDDQKDSASLPRKAKEMSSMVQADQRVENEATSKLEQAHQKEEQTSEVAETAKDLSEESVPTASPDVISVDADDENLAVIETSRQEMKKASDAAEMDSSVKEAAKDGVIDADDASSSDGDFVEVPDQSSTRAIVEELFPASTFIPSAGVGEVTTLASSPSNSADINTRDLSESRASQESVPMETEALVTEMDEGGGTQEEVGLEDVDDAEDIDEEIQEDLEAEMERRREEARKEWQAMNVEDVPHLEENLEAQRQMLRTERGKQERVAASITDLMYAESKELLQLFGIPYVESPQEAEAQCAFLDRTEQTQGTITDDSDVWLFGGRTVYKNFFSKRRDVECFKNNDVKKQLVLDRCKLIILAMLLGSDYTEGIKGIGWVTAMEVLAQFPGQGVDLLKALKSWWDVAQEQLMPPVESQVKGKLRKLTISASFPCQHVFDAYWSPVVDDSTEEFSWQSPDLGLLREFARDKLGWTRTKTDEILLPVMKKLNEKVTQSKITSFLQSERGDPRKVTSKRLQRVLRHLRNPQAAEQEEETKMKGSRKGASGRKGKNETVAKVTKPKKRKRDEGDGDCGARTIDAQSDAVSMVTSDSADGEDEAVKRSNQATDDDGEDTHSSSEEYAAPKKIKRAIDAADSPSSSLRRSQRTSGKITDYEEDKQSLLAEFLEIEETMARKTEGVIPRTPTTDLSKNGGGDETLVSNLRTEYSRPSAEGAKPIADTEEPSAMKSELLGLGKRLGKRGRGPSVKGRKGKGKGQVGVKGKGKAAIGGVRGGGPKLSESSSSDSDE</sequence>
<evidence type="ECO:0000256" key="9">
    <source>
        <dbReference type="ARBA" id="ARBA00022842"/>
    </source>
</evidence>
<dbReference type="Proteomes" id="UP000887568">
    <property type="component" value="Unplaced"/>
</dbReference>
<comment type="subcellular location">
    <subcellularLocation>
        <location evidence="2">Nucleus</location>
    </subcellularLocation>
</comment>
<dbReference type="GO" id="GO:0005634">
    <property type="term" value="C:nucleus"/>
    <property type="evidence" value="ECO:0007669"/>
    <property type="project" value="UniProtKB-SubCell"/>
</dbReference>
<dbReference type="PANTHER" id="PTHR16171">
    <property type="entry name" value="DNA REPAIR PROTEIN COMPLEMENTING XP-G CELLS-RELATED"/>
    <property type="match status" value="1"/>
</dbReference>
<keyword evidence="6" id="KW-0255">Endonuclease</keyword>
<dbReference type="FunFam" id="3.40.50.1010:FF:000122">
    <property type="entry name" value="DNA repair enzyme"/>
    <property type="match status" value="1"/>
</dbReference>
<keyword evidence="13" id="KW-0175">Coiled coil</keyword>
<dbReference type="InterPro" id="IPR008918">
    <property type="entry name" value="HhH2"/>
</dbReference>
<evidence type="ECO:0000256" key="8">
    <source>
        <dbReference type="ARBA" id="ARBA00022801"/>
    </source>
</evidence>
<feature type="region of interest" description="Disordered" evidence="14">
    <location>
        <begin position="124"/>
        <end position="143"/>
    </location>
</feature>
<dbReference type="InterPro" id="IPR036279">
    <property type="entry name" value="5-3_exonuclease_C_sf"/>
</dbReference>
<feature type="compositionally biased region" description="Basic residues" evidence="14">
    <location>
        <begin position="1197"/>
        <end position="1214"/>
    </location>
</feature>
<dbReference type="OMA" id="PNSMDFS"/>
<dbReference type="InterPro" id="IPR006084">
    <property type="entry name" value="XPG/Rad2"/>
</dbReference>
<evidence type="ECO:0000256" key="7">
    <source>
        <dbReference type="ARBA" id="ARBA00022763"/>
    </source>
</evidence>
<proteinExistence type="inferred from homology"/>
<evidence type="ECO:0000256" key="6">
    <source>
        <dbReference type="ARBA" id="ARBA00022759"/>
    </source>
</evidence>